<dbReference type="PaxDb" id="8022-A0A060WB53"/>
<reference evidence="1" key="2">
    <citation type="submission" date="2014-03" db="EMBL/GenBank/DDBJ databases">
        <authorList>
            <person name="Genoscope - CEA"/>
        </authorList>
    </citation>
    <scope>NUCLEOTIDE SEQUENCE</scope>
</reference>
<name>A0A060WB53_ONCMY</name>
<proteinExistence type="predicted"/>
<protein>
    <submittedName>
        <fullName evidence="1">Uncharacterized protein</fullName>
    </submittedName>
</protein>
<gene>
    <name evidence="1" type="ORF">GSONMT00065862001</name>
</gene>
<sequence length="89" mass="9875">MRLRNGTFLTVVLFGLCGLISLSWYTAFSNSKAAISHHEAGGIVSGAKSTQFSYLSKSKDNLVKNDSSKSVSHHVKYYVSKNFVLFYSF</sequence>
<dbReference type="AlphaFoldDB" id="A0A060WB53"/>
<dbReference type="EMBL" id="FR904388">
    <property type="protein sequence ID" value="CDQ61750.1"/>
    <property type="molecule type" value="Genomic_DNA"/>
</dbReference>
<evidence type="ECO:0000313" key="1">
    <source>
        <dbReference type="EMBL" id="CDQ61750.1"/>
    </source>
</evidence>
<dbReference type="STRING" id="8022.A0A060WB53"/>
<evidence type="ECO:0000313" key="2">
    <source>
        <dbReference type="Proteomes" id="UP000193380"/>
    </source>
</evidence>
<reference evidence="1" key="1">
    <citation type="journal article" date="2014" name="Nat. Commun.">
        <title>The rainbow trout genome provides novel insights into evolution after whole-genome duplication in vertebrates.</title>
        <authorList>
            <person name="Berthelot C."/>
            <person name="Brunet F."/>
            <person name="Chalopin D."/>
            <person name="Juanchich A."/>
            <person name="Bernard M."/>
            <person name="Noel B."/>
            <person name="Bento P."/>
            <person name="Da Silva C."/>
            <person name="Labadie K."/>
            <person name="Alberti A."/>
            <person name="Aury J.M."/>
            <person name="Louis A."/>
            <person name="Dehais P."/>
            <person name="Bardou P."/>
            <person name="Montfort J."/>
            <person name="Klopp C."/>
            <person name="Cabau C."/>
            <person name="Gaspin C."/>
            <person name="Thorgaard G.H."/>
            <person name="Boussaha M."/>
            <person name="Quillet E."/>
            <person name="Guyomard R."/>
            <person name="Galiana D."/>
            <person name="Bobe J."/>
            <person name="Volff J.N."/>
            <person name="Genet C."/>
            <person name="Wincker P."/>
            <person name="Jaillon O."/>
            <person name="Roest Crollius H."/>
            <person name="Guiguen Y."/>
        </authorList>
    </citation>
    <scope>NUCLEOTIDE SEQUENCE [LARGE SCALE GENOMIC DNA]</scope>
</reference>
<dbReference type="Proteomes" id="UP000193380">
    <property type="component" value="Unassembled WGS sequence"/>
</dbReference>
<accession>A0A060WB53</accession>
<organism evidence="1 2">
    <name type="scientific">Oncorhynchus mykiss</name>
    <name type="common">Rainbow trout</name>
    <name type="synonym">Salmo gairdneri</name>
    <dbReference type="NCBI Taxonomy" id="8022"/>
    <lineage>
        <taxon>Eukaryota</taxon>
        <taxon>Metazoa</taxon>
        <taxon>Chordata</taxon>
        <taxon>Craniata</taxon>
        <taxon>Vertebrata</taxon>
        <taxon>Euteleostomi</taxon>
        <taxon>Actinopterygii</taxon>
        <taxon>Neopterygii</taxon>
        <taxon>Teleostei</taxon>
        <taxon>Protacanthopterygii</taxon>
        <taxon>Salmoniformes</taxon>
        <taxon>Salmonidae</taxon>
        <taxon>Salmoninae</taxon>
        <taxon>Oncorhynchus</taxon>
    </lineage>
</organism>